<dbReference type="PANTHER" id="PTHR35046">
    <property type="entry name" value="ZINC KNUCKLE (CCHC-TYPE) FAMILY PROTEIN"/>
    <property type="match status" value="1"/>
</dbReference>
<gene>
    <name evidence="3" type="ORF">O181_024152</name>
</gene>
<dbReference type="InterPro" id="IPR036397">
    <property type="entry name" value="RNaseH_sf"/>
</dbReference>
<dbReference type="OrthoDB" id="2273864at2759"/>
<dbReference type="GO" id="GO:0005634">
    <property type="term" value="C:nucleus"/>
    <property type="evidence" value="ECO:0007669"/>
    <property type="project" value="UniProtKB-ARBA"/>
</dbReference>
<organism evidence="3 4">
    <name type="scientific">Austropuccinia psidii MF-1</name>
    <dbReference type="NCBI Taxonomy" id="1389203"/>
    <lineage>
        <taxon>Eukaryota</taxon>
        <taxon>Fungi</taxon>
        <taxon>Dikarya</taxon>
        <taxon>Basidiomycota</taxon>
        <taxon>Pucciniomycotina</taxon>
        <taxon>Pucciniomycetes</taxon>
        <taxon>Pucciniales</taxon>
        <taxon>Sphaerophragmiaceae</taxon>
        <taxon>Austropuccinia</taxon>
    </lineage>
</organism>
<accession>A0A9Q3GYP5</accession>
<dbReference type="Gene3D" id="3.30.420.10">
    <property type="entry name" value="Ribonuclease H-like superfamily/Ribonuclease H"/>
    <property type="match status" value="1"/>
</dbReference>
<evidence type="ECO:0000313" key="4">
    <source>
        <dbReference type="Proteomes" id="UP000765509"/>
    </source>
</evidence>
<dbReference type="EMBL" id="AVOT02007682">
    <property type="protein sequence ID" value="MBW0484437.1"/>
    <property type="molecule type" value="Genomic_DNA"/>
</dbReference>
<dbReference type="Proteomes" id="UP000765509">
    <property type="component" value="Unassembled WGS sequence"/>
</dbReference>
<dbReference type="PROSITE" id="PS50994">
    <property type="entry name" value="INTEGRASE"/>
    <property type="match status" value="1"/>
</dbReference>
<keyword evidence="1" id="KW-0694">RNA-binding</keyword>
<feature type="domain" description="Integrase catalytic" evidence="2">
    <location>
        <begin position="15"/>
        <end position="109"/>
    </location>
</feature>
<keyword evidence="4" id="KW-1185">Reference proteome</keyword>
<dbReference type="GO" id="GO:0015074">
    <property type="term" value="P:DNA integration"/>
    <property type="evidence" value="ECO:0007669"/>
    <property type="project" value="InterPro"/>
</dbReference>
<reference evidence="3" key="1">
    <citation type="submission" date="2021-03" db="EMBL/GenBank/DDBJ databases">
        <title>Draft genome sequence of rust myrtle Austropuccinia psidii MF-1, a brazilian biotype.</title>
        <authorList>
            <person name="Quecine M.C."/>
            <person name="Pachon D.M.R."/>
            <person name="Bonatelli M.L."/>
            <person name="Correr F.H."/>
            <person name="Franceschini L.M."/>
            <person name="Leite T.F."/>
            <person name="Margarido G.R.A."/>
            <person name="Almeida C.A."/>
            <person name="Ferrarezi J.A."/>
            <person name="Labate C.A."/>
        </authorList>
    </citation>
    <scope>NUCLEOTIDE SEQUENCE</scope>
    <source>
        <strain evidence="3">MF-1</strain>
    </source>
</reference>
<dbReference type="AlphaFoldDB" id="A0A9Q3GYP5"/>
<sequence>MKHGGKYWLLQHIEEPKDPWETINMDWLTGLVLGEKENFNYCLIIVYRYSKSVRCLPCHKDDTAMDTEFLFQNNIIATFGVLKIIIGDRDLNFTSGFWSNLYDMLGTKP</sequence>
<dbReference type="InterPro" id="IPR001584">
    <property type="entry name" value="Integrase_cat-core"/>
</dbReference>
<dbReference type="GO" id="GO:0003723">
    <property type="term" value="F:RNA binding"/>
    <property type="evidence" value="ECO:0007669"/>
    <property type="project" value="UniProtKB-KW"/>
</dbReference>
<name>A0A9Q3GYP5_9BASI</name>
<evidence type="ECO:0000259" key="2">
    <source>
        <dbReference type="PROSITE" id="PS50994"/>
    </source>
</evidence>
<dbReference type="PANTHER" id="PTHR35046:SF9">
    <property type="entry name" value="RNA-DIRECTED DNA POLYMERASE"/>
    <property type="match status" value="1"/>
</dbReference>
<evidence type="ECO:0000313" key="3">
    <source>
        <dbReference type="EMBL" id="MBW0484437.1"/>
    </source>
</evidence>
<dbReference type="SUPFAM" id="SSF53098">
    <property type="entry name" value="Ribonuclease H-like"/>
    <property type="match status" value="1"/>
</dbReference>
<comment type="caution">
    <text evidence="3">The sequence shown here is derived from an EMBL/GenBank/DDBJ whole genome shotgun (WGS) entry which is preliminary data.</text>
</comment>
<protein>
    <recommendedName>
        <fullName evidence="2">Integrase catalytic domain-containing protein</fullName>
    </recommendedName>
</protein>
<proteinExistence type="predicted"/>
<evidence type="ECO:0000256" key="1">
    <source>
        <dbReference type="ARBA" id="ARBA00022884"/>
    </source>
</evidence>
<dbReference type="InterPro" id="IPR012337">
    <property type="entry name" value="RNaseH-like_sf"/>
</dbReference>